<dbReference type="GO" id="GO:0030488">
    <property type="term" value="P:tRNA methylation"/>
    <property type="evidence" value="ECO:0007669"/>
    <property type="project" value="TreeGrafter"/>
</dbReference>
<keyword evidence="2" id="KW-0819">tRNA processing</keyword>
<feature type="domain" description="DUF2428" evidence="3">
    <location>
        <begin position="610"/>
        <end position="834"/>
    </location>
</feature>
<feature type="domain" description="tRNA (32-2'-O)-methyltransferase regulator THADA-like TPR repeats region" evidence="4">
    <location>
        <begin position="230"/>
        <end position="495"/>
    </location>
</feature>
<evidence type="ECO:0000256" key="2">
    <source>
        <dbReference type="ARBA" id="ARBA00022694"/>
    </source>
</evidence>
<reference evidence="6 7" key="1">
    <citation type="journal article" date="2023" name="Elife">
        <title>Identification of key yeast species and microbe-microbe interactions impacting larval growth of Drosophila in the wild.</title>
        <authorList>
            <person name="Mure A."/>
            <person name="Sugiura Y."/>
            <person name="Maeda R."/>
            <person name="Honda K."/>
            <person name="Sakurai N."/>
            <person name="Takahashi Y."/>
            <person name="Watada M."/>
            <person name="Katoh T."/>
            <person name="Gotoh A."/>
            <person name="Gotoh Y."/>
            <person name="Taniguchi I."/>
            <person name="Nakamura K."/>
            <person name="Hayashi T."/>
            <person name="Katayama T."/>
            <person name="Uemura T."/>
            <person name="Hattori Y."/>
        </authorList>
    </citation>
    <scope>NUCLEOTIDE SEQUENCE [LARGE SCALE GENOMIC DNA]</scope>
    <source>
        <strain evidence="6 7">KH-74</strain>
    </source>
</reference>
<evidence type="ECO:0000313" key="7">
    <source>
        <dbReference type="Proteomes" id="UP001377567"/>
    </source>
</evidence>
<protein>
    <submittedName>
        <fullName evidence="6">tRNA methylation protein</fullName>
    </submittedName>
</protein>
<accession>A0AAV5RZD4</accession>
<dbReference type="Pfam" id="PF10350">
    <property type="entry name" value="DUF2428"/>
    <property type="match status" value="1"/>
</dbReference>
<organism evidence="6 7">
    <name type="scientific">Maudiozyma humilis</name>
    <name type="common">Sour dough yeast</name>
    <name type="synonym">Kazachstania humilis</name>
    <dbReference type="NCBI Taxonomy" id="51915"/>
    <lineage>
        <taxon>Eukaryota</taxon>
        <taxon>Fungi</taxon>
        <taxon>Dikarya</taxon>
        <taxon>Ascomycota</taxon>
        <taxon>Saccharomycotina</taxon>
        <taxon>Saccharomycetes</taxon>
        <taxon>Saccharomycetales</taxon>
        <taxon>Saccharomycetaceae</taxon>
        <taxon>Maudiozyma</taxon>
    </lineage>
</organism>
<dbReference type="EMBL" id="BTGD01000010">
    <property type="protein sequence ID" value="GMM56984.1"/>
    <property type="molecule type" value="Genomic_DNA"/>
</dbReference>
<dbReference type="SUPFAM" id="SSF48371">
    <property type="entry name" value="ARM repeat"/>
    <property type="match status" value="1"/>
</dbReference>
<feature type="domain" description="tRNA (32-2'-O)-methyltransferase regulator THADA-like C-terminal TPR repeats region" evidence="5">
    <location>
        <begin position="836"/>
        <end position="977"/>
    </location>
</feature>
<dbReference type="PANTHER" id="PTHR14387">
    <property type="entry name" value="THADA/DEATH RECEPTOR INTERACTING PROTEIN"/>
    <property type="match status" value="1"/>
</dbReference>
<dbReference type="InterPro" id="IPR056842">
    <property type="entry name" value="THADA-like_TPR_C"/>
</dbReference>
<name>A0AAV5RZD4_MAUHU</name>
<dbReference type="PANTHER" id="PTHR14387:SF0">
    <property type="entry name" value="DUF2428 DOMAIN-CONTAINING PROTEIN"/>
    <property type="match status" value="1"/>
</dbReference>
<comment type="similarity">
    <text evidence="1">Belongs to the THADA family.</text>
</comment>
<dbReference type="Pfam" id="PF25150">
    <property type="entry name" value="TPR_Trm732"/>
    <property type="match status" value="1"/>
</dbReference>
<dbReference type="Proteomes" id="UP001377567">
    <property type="component" value="Unassembled WGS sequence"/>
</dbReference>
<dbReference type="GO" id="GO:0005829">
    <property type="term" value="C:cytosol"/>
    <property type="evidence" value="ECO:0007669"/>
    <property type="project" value="TreeGrafter"/>
</dbReference>
<proteinExistence type="inferred from homology"/>
<dbReference type="Pfam" id="PF25151">
    <property type="entry name" value="TPR_Trm732_C"/>
    <property type="match status" value="1"/>
</dbReference>
<evidence type="ECO:0000313" key="6">
    <source>
        <dbReference type="EMBL" id="GMM56984.1"/>
    </source>
</evidence>
<evidence type="ECO:0000259" key="5">
    <source>
        <dbReference type="Pfam" id="PF25151"/>
    </source>
</evidence>
<comment type="caution">
    <text evidence="6">The sequence shown here is derived from an EMBL/GenBank/DDBJ whole genome shotgun (WGS) entry which is preliminary data.</text>
</comment>
<evidence type="ECO:0000259" key="3">
    <source>
        <dbReference type="Pfam" id="PF10350"/>
    </source>
</evidence>
<dbReference type="InterPro" id="IPR019442">
    <property type="entry name" value="THADA/TRM732_DUF2428"/>
</dbReference>
<evidence type="ECO:0000256" key="1">
    <source>
        <dbReference type="ARBA" id="ARBA00010409"/>
    </source>
</evidence>
<dbReference type="InterPro" id="IPR056843">
    <property type="entry name" value="THADA-like_TPR"/>
</dbReference>
<sequence length="1423" mass="163439">MDEMQKVMKEAKSFLLQKDLIKQISKGCDKDTIDKLQSIYTSLFDALMETNIKLDDRTRLLVIDTFSIWIVRSTKVLSNANNDNSGYRSAINEFLFVKNNANALFDYIVEYWSDGTPALANALRDFLGKLLNLCQLLLERDDYRVQVLKWLDIVLDRPFTTRIQYYLIDTLSGDVDMFHILQKRPDFINASLSEMSKDSVSNMMGKGLASLLTNIYRMKYESNEEHINVWLDLFIKQTLHFLQLEKFKKPVTLYFLIPLFKSVPEKAFVQFLQNETVQGKPELLLAVLKIGQSLAMQEPFHEDKLISMSLLEQFIQTDDLKLETFELLTFSTQKSRPIRTYIFDFLRKHLMIFFVDTELEGRNYFISSFKNFIIRLRDSAYALNRNLLKLIKAGKFPEEQEEIDRTLREYRQFLEWLICFLKCELIPGIQYQRASTALQITRVLVESGLDSGIAEKYFYQQERRTYPFQVPLANDSSLFRLLVDNLSSSIPDIRQQSKDLLLMFHSSESSSSLFQSIDKGHIDDMIIENMERYQGTDESATLESFLFKISPSETSYLDEHLSKLKAEIAKLSEYPLLIADNNISCYLASLSLILEELNISIIDESYITQTVQVIWDSVLDIWELVREILCYDSSDSIFPSKYLGENSSEQLITSYAYRSVKEISSVLIVLLNKYPLAGQLLTSIGDFMIDQLFSIRHSGAFQAVLPAFRKCCVRVNHDSPLQLDIWLTLVLKELETKTQHITRRSGGLPFLLTYILSAETTSGRPKLKIAFEKLFELMSSDVKEHQDKLDLPQINAFNCVKVLFIEPSLADHCHPYTATAMEFSFKYFTSDIWALRNCSMMLFTAIQNRVFGKSRKSIGARLFFTRYSGLKEAMLVILKRSTQMNDGVGDQERGFESIFLVLNMLICLSPTPGYGELDAIIAEIHKFLGNPNWRVRDVSARVLTRLTPDMQPIALEMIESVNLNDQNRMHGYLLTILDSLSPKRTNSTPERSSFCPTLVKSLISKADMLTKENPCFITSMTYLQIMRTILNDNDSNDLHNFSNFFQTLRLYFLYHSSRAEQDGSKELCLSIALEILLMYGPSEDIFLLCEHGISSAYYEVQDMALRFISEYDLLHLVSSEERDGMCAKLISLLKRTTTLPVTKSLLLDVLQDINGAFTVQDVLEIFDNTNPESTKLKALAGLGKIVPSTDLQRYIEIIENYTTDEATTDSRHSAVTSLAHLSERIKNKRTLLQFHKILSDDDIDIRTDAATSIHRVFFENIPLSLKISPYSIFKMMDSLYDTIPDGPATSALMTAEIEHFLKKADIFTVKDNSFEGVFQVEKANQYRNDIDQISQYVSIVMKTTEQDVLKTITVDYLKTFTTSLEELDGFDCCLGWASSPDVFATIAILRLLVMTVCPENLPKLDSNLKLKNVHPLIFEYQYK</sequence>
<keyword evidence="7" id="KW-1185">Reference proteome</keyword>
<dbReference type="InterPro" id="IPR051954">
    <property type="entry name" value="tRNA_methyltransferase_THADA"/>
</dbReference>
<dbReference type="InterPro" id="IPR016024">
    <property type="entry name" value="ARM-type_fold"/>
</dbReference>
<evidence type="ECO:0000259" key="4">
    <source>
        <dbReference type="Pfam" id="PF25150"/>
    </source>
</evidence>
<gene>
    <name evidence="6" type="ORF">DAKH74_036000</name>
</gene>